<gene>
    <name evidence="3" type="ORF">CEV32_4111</name>
</gene>
<comment type="caution">
    <text evidence="3">The sequence shown here is derived from an EMBL/GenBank/DDBJ whole genome shotgun (WGS) entry which is preliminary data.</text>
</comment>
<proteinExistence type="predicted"/>
<dbReference type="InterPro" id="IPR008638">
    <property type="entry name" value="FhaB/CdiA-like_TPS"/>
</dbReference>
<keyword evidence="4" id="KW-1185">Reference proteome</keyword>
<feature type="compositionally biased region" description="Basic and acidic residues" evidence="1">
    <location>
        <begin position="2095"/>
        <end position="2105"/>
    </location>
</feature>
<dbReference type="InterPro" id="IPR025157">
    <property type="entry name" value="Hemagglutinin_rpt"/>
</dbReference>
<dbReference type="Gene3D" id="2.160.20.10">
    <property type="entry name" value="Single-stranded right-handed beta-helix, Pectin lyase-like"/>
    <property type="match status" value="1"/>
</dbReference>
<accession>A0A256FQ08</accession>
<evidence type="ECO:0000256" key="1">
    <source>
        <dbReference type="SAM" id="MobiDB-lite"/>
    </source>
</evidence>
<dbReference type="Proteomes" id="UP000216345">
    <property type="component" value="Unassembled WGS sequence"/>
</dbReference>
<feature type="region of interest" description="Disordered" evidence="1">
    <location>
        <begin position="2161"/>
        <end position="2182"/>
    </location>
</feature>
<dbReference type="SMART" id="SM00912">
    <property type="entry name" value="Haemagg_act"/>
    <property type="match status" value="1"/>
</dbReference>
<feature type="region of interest" description="Disordered" evidence="1">
    <location>
        <begin position="2094"/>
        <end position="2121"/>
    </location>
</feature>
<dbReference type="InterPro" id="IPR011050">
    <property type="entry name" value="Pectin_lyase_fold/virulence"/>
</dbReference>
<organism evidence="3 4">
    <name type="scientific">Brucella rhizosphaerae</name>
    <dbReference type="NCBI Taxonomy" id="571254"/>
    <lineage>
        <taxon>Bacteria</taxon>
        <taxon>Pseudomonadati</taxon>
        <taxon>Pseudomonadota</taxon>
        <taxon>Alphaproteobacteria</taxon>
        <taxon>Hyphomicrobiales</taxon>
        <taxon>Brucellaceae</taxon>
        <taxon>Brucella/Ochrobactrum group</taxon>
        <taxon>Brucella</taxon>
    </lineage>
</organism>
<name>A0A256FQ08_9HYPH</name>
<dbReference type="InterPro" id="IPR012334">
    <property type="entry name" value="Pectin_lyas_fold"/>
</dbReference>
<dbReference type="Pfam" id="PF05860">
    <property type="entry name" value="TPS"/>
    <property type="match status" value="1"/>
</dbReference>
<dbReference type="EMBL" id="NNRK01000021">
    <property type="protein sequence ID" value="OYR16816.1"/>
    <property type="molecule type" value="Genomic_DNA"/>
</dbReference>
<dbReference type="NCBIfam" id="TIGR01901">
    <property type="entry name" value="adhes_NPXG"/>
    <property type="match status" value="1"/>
</dbReference>
<evidence type="ECO:0000313" key="4">
    <source>
        <dbReference type="Proteomes" id="UP000216345"/>
    </source>
</evidence>
<evidence type="ECO:0000259" key="2">
    <source>
        <dbReference type="SMART" id="SM00912"/>
    </source>
</evidence>
<dbReference type="SUPFAM" id="SSF51126">
    <property type="entry name" value="Pectin lyase-like"/>
    <property type="match status" value="1"/>
</dbReference>
<feature type="compositionally biased region" description="Low complexity" evidence="1">
    <location>
        <begin position="2021"/>
        <end position="2039"/>
    </location>
</feature>
<feature type="region of interest" description="Disordered" evidence="1">
    <location>
        <begin position="2017"/>
        <end position="2039"/>
    </location>
</feature>
<protein>
    <submittedName>
        <fullName evidence="3">Filamentous hemagglutinin family N-terminal domain protein</fullName>
    </submittedName>
</protein>
<feature type="compositionally biased region" description="Polar residues" evidence="1">
    <location>
        <begin position="2764"/>
        <end position="2781"/>
    </location>
</feature>
<reference evidence="3 4" key="1">
    <citation type="submission" date="2017-07" db="EMBL/GenBank/DDBJ databases">
        <title>Phylogenetic study on the rhizospheric bacterium Ochrobactrum sp. A44.</title>
        <authorList>
            <person name="Krzyzanowska D.M."/>
            <person name="Ossowicki A."/>
            <person name="Rajewska M."/>
            <person name="Maciag T."/>
            <person name="Kaczynski Z."/>
            <person name="Czerwicka M."/>
            <person name="Jafra S."/>
        </authorList>
    </citation>
    <scope>NUCLEOTIDE SEQUENCE [LARGE SCALE GENOMIC DNA]</scope>
    <source>
        <strain evidence="3 4">PR17</strain>
    </source>
</reference>
<evidence type="ECO:0000313" key="3">
    <source>
        <dbReference type="EMBL" id="OYR16816.1"/>
    </source>
</evidence>
<dbReference type="Pfam" id="PF13332">
    <property type="entry name" value="Fil_haemagg_2"/>
    <property type="match status" value="5"/>
</dbReference>
<feature type="region of interest" description="Disordered" evidence="1">
    <location>
        <begin position="2764"/>
        <end position="2791"/>
    </location>
</feature>
<sequence length="3195" mass="323972">MIFDSYFKAGSAMKNFAYRHYFSRVSGFSKGTKRTHRWFDPVAFARKGVASLLSGLLVLQPVLLQAQQLTPDVSAPIGNQPGIGAAPNGVPLVDIVTPNQQGLSHNKYGDFNVGTPGLILNNHNGELGNSKLGGVTPGNANLKNSGPASVILNEVTSGNRSALQGATEVFGGRADVIIANPNGITCDGCGFINTPRATLTTGTPDIDGTGRLSGFTVQGGDVTFGSKGGNFASGDGTVDLFDIVSRRIQIDGPVNGKNLRLTAGRQKFDYTTGEATALSGTEDAGEFAIDGSALGAMQADRIKIVVTDKGAGVRMRNDMAANAGELTLSADGKISLGNASGRDGVSVQSKSRQVEAKKITSKKKVVVKSAKGITLEAVSADEDVILGNGDGLLSVAGDVGSLRNIELTSFGAITAGNIAAGKNASLQAGQGIAAGQLNVDGAANLTTASGNIALSGTTKAGGGVLTMTATSGSITAASLVSFNNMALTAGTDITTGDILSGGALVASARSLKAGNVVSGVDVVATNAANGAIQIGSTGDMRLATSGGIDVASLLSAGNLNIAAAALAAQNVTSHGTVVISGDTNVSGQILGSGDVSIAGANITAGAIISGVDFVASRSSNGAIIVGNTGDTTLLAQAGTINVGTLLSAGNFLGDTATFKAANVTSYGAANIAGTTTISGQLLAGSDVTINGSAISIGAAVAGVDLTALRQGNIVLGNGARTLNLTATAGDLKADRLLSSGNTIASASRNLSANILTHGDLSLTAGGNLTLSGQSLSGGNATLTAGSMNIGTLVSGVDFAATEQSGRSLTLKPGAASATSSTGNAQSGQMTLTATGEIDAGTLLSAQALTVNAGSFNATNVTSNSTANITGATTISGQLLAGSDLAVTGAAINIATAVAGVDLVALAKGTIATSNVASGLNLIATAGDLITNRLLSSGTTVASATRNLSANVVSRGDLTLTAGGAVTLSGQSLAGGNATINGASLNIGTLVSGVDFAATEQSGGSLILKTGLANAGQMLLNASSGSIFADQLLSGGDLKAKAQQNVSYNSLQSFASADLNVVLGAISLDKNTVAKGNIALTLQSLDLSNNRSKLATAGNLIVNAASADLSNSTLIFGGIALNLSGSADAANSKIRAVTADGGSGDITINAQTISTTSATALLAANDLTLTLASLTNPGQLAANRNLTLNIAGSFTNTASGLVYAGQDGRLYVAGDLLNDQGAILVGNDLTIAANANGERNQSITNVSGLIKAGRDADITTANLTNKRSTVPTWSTVVVSNDAIAKFELNPETWGKPLGHIFVNSNTNAPLNLYPGEDYAELAWMAQLYGVITFADGTSYRTRSLQSYEENTPWKWGDSLSSVQAMRNWLLSRYPGDGKGNILLTPDLQSKSVIIVNRNDPFAWTFTWDEGTQMRQSIEEQRFDGNLSPEALIQTGRNLNIDATILNNAHSSIEAGGNAKLTGSVLNNEGVALYRTVTSKCEATGGCEAYDANGNRDGTNDLDKGNSRVTGQTIVGGAFGNIKAAGNMDISGFASVNNTSAPGSIAGGAQLSTAPVTNDPTAALNGLTAAGALFTPNSAIANLLAEKGISVSGNSLQAGGLPLSPAEIIAALGSIAPKPDSGGFGGTIPGQVFLYETRAEFLDVSKFYGSGYFINRIGYNPDRSIPFMGDAYFENQLVDQQLRQLINQGLGKGSFIPGSDAIEQMKVLLDRGADFASANGLTIGEKLSPELIANLTETMVWYEKKTVNGIEVLVPTVYIANADKANLTVAGAIISGDTVNMNVSDVSNAGVIQAKTDLKLQATNITATGGSFTAGNDLSLSASQNLTIAAADMQIGGETFVKAGSGVQAGGNASLSAGDALTLRGAEVKAGNDVDLTGQTVTLDTAKATNNGSDNVIGTNVQSGGDTTITAKQDVNVIGSNVAAGGNLGIEAEQGSVNVVAAGVEKKVNGVAGTRMSQTDSTFAQTSNLSSGGDTSIKAGDDILISGSKVKAGGDVSIEAKDDINITVAQQRTETIGSEVKQGSETHIGSEISSGGSASVAAGDKTDVDNSHDLNIIGSKIDAKGKVDLSATDNVTIAEARDTGYSQLDTSSKGIFSKKESHSRTETETAVGSSISGGDGVDISSGKDTTISASNIQAGTADNKADLNIDAGGDLIIASGKNTSETDASKSKSGLLSKKSDKGHTYDETTVASELGASGNVNLNAGDNVVISGSKVTAGENIAVEGDSVSIIGAQEQHDASSSSKKSGLGAGSGDGFYSVWGKEEKSSKENTVANVSSELSAGNDVSIKARETDVNIVGSKVEAGNDIALDAARDVNILPGAESYASEDKEKRSGFGVQVKSSEGSASIGIGFGSSKDETKQGAETNAVSSLKAGNNVIINAGRDANLQAARVEAENDVAITAERDVNLLAAQDKTNYEHMHEELFAGITASVSTGLVSSAKSIADAAGKVAKVSDGYSAANAGFAGLKAADALNNISSMFTLDENGNAKGNVASASVGVGFEYSKSKESAESSTPVVTGIRGGNSVSIEAKSGDINSHGAQIVAGYDENGVLSGGAGDISLKAGNDINLESAQATNSSSSSSTSAGASVGVSAGVSITGVEFGPYANAHGGVGKSKGNGTTQVNTHVNATGNITIESGRDTNLKGAVVEGDTVTADVGRDLNIISVPDTGENSNKSVSLGVSTSGISPGYSTGSGETNWISEQSGLVSKGEMDVTVEGNTHLGAGKIVSKSGDLTLDTGTLTHEDFSGSKQYEGFDVQANIDLTGKQQQPDQTSQPKNSAEGTYQLDDTRQEVRATVGPGEIIIRDKDKQAELEASGQTEDLAALNRDPDMAYEITKDKHVEIDYYLSDTSVKAALEAGKSTVEIVIDALGRMANDGKLTPQDYDTARRLAKYKDDPNVIAQLNACGQRQGFNQFSPLDWLITPAHAQAPCMISTTEGTFPISVIGAETCRTAFAVMTGTAGLMGLATATILLGTTNPAGGGKIDETHNLDDGTVVRLQGNGSDLKRTATLSMPDGTKSVLDFMLDPTTGVLVLAGGTLNGKSMARASLQNVVYSMQSGGVKNVVLSEEAPGMGHNGGPPLDDKGSNNGGNSGGKPPLVPPPVPGMNIDYDKISTAKSWQSTQPRNLEEQVLWNQIKGKPSAGTKLADMNNDPRFPASNGWQKMEVTHTQPDGSKISIHYQYNSISKQAYDMKFTN</sequence>
<feature type="region of interest" description="Disordered" evidence="1">
    <location>
        <begin position="3067"/>
        <end position="3102"/>
    </location>
</feature>
<dbReference type="OrthoDB" id="2664633at2"/>
<dbReference type="GO" id="GO:0003824">
    <property type="term" value="F:catalytic activity"/>
    <property type="evidence" value="ECO:0007669"/>
    <property type="project" value="UniProtKB-ARBA"/>
</dbReference>
<feature type="domain" description="Filamentous haemagglutinin FhaB/tRNA nuclease CdiA-like TPS" evidence="2">
    <location>
        <begin position="87"/>
        <end position="209"/>
    </location>
</feature>